<name>A0ABQ1I550_9ALTE</name>
<dbReference type="SUPFAM" id="SSF56925">
    <property type="entry name" value="OMPA-like"/>
    <property type="match status" value="1"/>
</dbReference>
<dbReference type="Proteomes" id="UP000651977">
    <property type="component" value="Unassembled WGS sequence"/>
</dbReference>
<reference evidence="2" key="1">
    <citation type="journal article" date="2019" name="Int. J. Syst. Evol. Microbiol.">
        <title>The Global Catalogue of Microorganisms (GCM) 10K type strain sequencing project: providing services to taxonomists for standard genome sequencing and annotation.</title>
        <authorList>
            <consortium name="The Broad Institute Genomics Platform"/>
            <consortium name="The Broad Institute Genome Sequencing Center for Infectious Disease"/>
            <person name="Wu L."/>
            <person name="Ma J."/>
        </authorList>
    </citation>
    <scope>NUCLEOTIDE SEQUENCE [LARGE SCALE GENOMIC DNA]</scope>
    <source>
        <strain evidence="2">CGMCC 1.10131</strain>
    </source>
</reference>
<organism evidence="1 2">
    <name type="scientific">Agarivorans gilvus</name>
    <dbReference type="NCBI Taxonomy" id="680279"/>
    <lineage>
        <taxon>Bacteria</taxon>
        <taxon>Pseudomonadati</taxon>
        <taxon>Pseudomonadota</taxon>
        <taxon>Gammaproteobacteria</taxon>
        <taxon>Alteromonadales</taxon>
        <taxon>Alteromonadaceae</taxon>
        <taxon>Agarivorans</taxon>
    </lineage>
</organism>
<dbReference type="EMBL" id="BMDY01000025">
    <property type="protein sequence ID" value="GGB17750.1"/>
    <property type="molecule type" value="Genomic_DNA"/>
</dbReference>
<dbReference type="InterPro" id="IPR011250">
    <property type="entry name" value="OMP/PagP_B-barrel"/>
</dbReference>
<keyword evidence="2" id="KW-1185">Reference proteome</keyword>
<gene>
    <name evidence="1" type="ORF">GCM10007414_33970</name>
</gene>
<protein>
    <submittedName>
        <fullName evidence="1">DUF481 domain-containing protein</fullName>
    </submittedName>
</protein>
<evidence type="ECO:0000313" key="1">
    <source>
        <dbReference type="EMBL" id="GGB17750.1"/>
    </source>
</evidence>
<evidence type="ECO:0000313" key="2">
    <source>
        <dbReference type="Proteomes" id="UP000651977"/>
    </source>
</evidence>
<proteinExistence type="predicted"/>
<accession>A0ABQ1I550</accession>
<dbReference type="RefSeq" id="WP_157051759.1">
    <property type="nucleotide sequence ID" value="NZ_BMDY01000025.1"/>
</dbReference>
<sequence>MGNRGGAFFSDTSTDISVYENYGNHKFDLNFESELNLPANQTLPYINLEYHVKPKHLIYTDWRRLHRDGLQQALSQPFSLKIDGQTYQLQAGASLETRLDVDIVRVGYGYRFYHSSSFDAYFLAGFHITKLGLGFAGEIAIEASEQPPYANESVFSAVTAPLPNVGLEVSHQLTDRLSLKSHAHAFYLKVNDITGWMAELEIGAKYRLIDQLKLTGSFSYYQIGVDYQTEHTELDVVYRFWGPMLKLSYAF</sequence>
<comment type="caution">
    <text evidence="1">The sequence shown here is derived from an EMBL/GenBank/DDBJ whole genome shotgun (WGS) entry which is preliminary data.</text>
</comment>